<reference evidence="3" key="1">
    <citation type="submission" date="2017-02" db="UniProtKB">
        <authorList>
            <consortium name="WormBaseParasite"/>
        </authorList>
    </citation>
    <scope>IDENTIFICATION</scope>
</reference>
<evidence type="ECO:0000313" key="2">
    <source>
        <dbReference type="Proteomes" id="UP000271162"/>
    </source>
</evidence>
<sequence>MSVKLDQQPAQTAVEQTQTQINRTTGTQSIPVDDDCVSTVTTILFRVHQRNCATAQMENVVFAVKIASIAAIARQHIERAAYTASPALFILHNSSKMLWSYGNDDNVMGTCHVGNVGGASFDVLVYVPYKDLGQYFFQGFVPRCCAQRNFQEETSGTKEIFSLGVTHFGSRFQGGLHV</sequence>
<name>A0A0N4XVJ6_NIPBR</name>
<dbReference type="EMBL" id="UYSL01019834">
    <property type="protein sequence ID" value="VDL70419.1"/>
    <property type="molecule type" value="Genomic_DNA"/>
</dbReference>
<dbReference type="AlphaFoldDB" id="A0A0N4XVJ6"/>
<accession>A0A0N4XVJ6</accession>
<protein>
    <submittedName>
        <fullName evidence="3">Copine domain-containing protein</fullName>
    </submittedName>
</protein>
<keyword evidence="2" id="KW-1185">Reference proteome</keyword>
<proteinExistence type="predicted"/>
<gene>
    <name evidence="1" type="ORF">NBR_LOCUS6830</name>
</gene>
<dbReference type="Proteomes" id="UP000271162">
    <property type="component" value="Unassembled WGS sequence"/>
</dbReference>
<dbReference type="WBParaSite" id="NBR_0000682901-mRNA-1">
    <property type="protein sequence ID" value="NBR_0000682901-mRNA-1"/>
    <property type="gene ID" value="NBR_0000682901"/>
</dbReference>
<organism evidence="3">
    <name type="scientific">Nippostrongylus brasiliensis</name>
    <name type="common">Rat hookworm</name>
    <dbReference type="NCBI Taxonomy" id="27835"/>
    <lineage>
        <taxon>Eukaryota</taxon>
        <taxon>Metazoa</taxon>
        <taxon>Ecdysozoa</taxon>
        <taxon>Nematoda</taxon>
        <taxon>Chromadorea</taxon>
        <taxon>Rhabditida</taxon>
        <taxon>Rhabditina</taxon>
        <taxon>Rhabditomorpha</taxon>
        <taxon>Strongyloidea</taxon>
        <taxon>Heligmosomidae</taxon>
        <taxon>Nippostrongylus</taxon>
    </lineage>
</organism>
<evidence type="ECO:0000313" key="3">
    <source>
        <dbReference type="WBParaSite" id="NBR_0000682901-mRNA-1"/>
    </source>
</evidence>
<evidence type="ECO:0000313" key="1">
    <source>
        <dbReference type="EMBL" id="VDL70419.1"/>
    </source>
</evidence>
<reference evidence="1 2" key="2">
    <citation type="submission" date="2018-11" db="EMBL/GenBank/DDBJ databases">
        <authorList>
            <consortium name="Pathogen Informatics"/>
        </authorList>
    </citation>
    <scope>NUCLEOTIDE SEQUENCE [LARGE SCALE GENOMIC DNA]</scope>
</reference>